<accession>A0A6N9SWZ6</accession>
<evidence type="ECO:0000313" key="4">
    <source>
        <dbReference type="Proteomes" id="UP000469011"/>
    </source>
</evidence>
<feature type="transmembrane region" description="Helical" evidence="2">
    <location>
        <begin position="249"/>
        <end position="276"/>
    </location>
</feature>
<evidence type="ECO:0000256" key="2">
    <source>
        <dbReference type="SAM" id="Phobius"/>
    </source>
</evidence>
<feature type="transmembrane region" description="Helical" evidence="2">
    <location>
        <begin position="209"/>
        <end position="229"/>
    </location>
</feature>
<keyword evidence="4" id="KW-1185">Reference proteome</keyword>
<keyword evidence="2" id="KW-0812">Transmembrane</keyword>
<feature type="transmembrane region" description="Helical" evidence="2">
    <location>
        <begin position="82"/>
        <end position="103"/>
    </location>
</feature>
<keyword evidence="2" id="KW-0472">Membrane</keyword>
<protein>
    <recommendedName>
        <fullName evidence="5">Glycosyltransferase RgtA/B/C/D-like domain-containing protein</fullName>
    </recommendedName>
</protein>
<organism evidence="3 4">
    <name type="scientific">Jiella pacifica</name>
    <dbReference type="NCBI Taxonomy" id="2696469"/>
    <lineage>
        <taxon>Bacteria</taxon>
        <taxon>Pseudomonadati</taxon>
        <taxon>Pseudomonadota</taxon>
        <taxon>Alphaproteobacteria</taxon>
        <taxon>Hyphomicrobiales</taxon>
        <taxon>Aurantimonadaceae</taxon>
        <taxon>Jiella</taxon>
    </lineage>
</organism>
<gene>
    <name evidence="3" type="ORF">GTK09_04200</name>
</gene>
<feature type="transmembrane region" description="Helical" evidence="2">
    <location>
        <begin position="110"/>
        <end position="130"/>
    </location>
</feature>
<feature type="transmembrane region" description="Helical" evidence="2">
    <location>
        <begin position="167"/>
        <end position="200"/>
    </location>
</feature>
<evidence type="ECO:0000313" key="3">
    <source>
        <dbReference type="EMBL" id="NDW03620.1"/>
    </source>
</evidence>
<feature type="region of interest" description="Disordered" evidence="1">
    <location>
        <begin position="562"/>
        <end position="583"/>
    </location>
</feature>
<dbReference type="AlphaFoldDB" id="A0A6N9SWZ6"/>
<name>A0A6N9SWZ6_9HYPH</name>
<sequence>MSPRALVPPVVFSAVVLGVLLLLALPLSAPVGPFYWDTLIYYDGAARIADGQIPSVDFMTPGGPLGYWLFYAVLQVFPHAQALYAASWMLLLVSGPLMAVVVYDVSRRSRWLAVALAAPFLLFSVLPFNVEQYYPYPGADGYGIYNRQPAQLLYLLLAALLFVEARWARILCVAGCLLALFLIKITGLLAAVPFVGLAFLSGRLATRQLLVALTMSVLAIAGLEAWSGVVGAYLRDIVKLVEINDGSMIFALMRGISIHLSQIVLALLLALALWVLERKALLSGLRALVVRRAGRSAALAVFDTHSAWILIAIVAGIVFESENWGSQAFIFLWPPVIRCLIDGELASGRRQLVLGALAVAALMPAIENVAGRAMRTYAAQLRYERLDAPELGPIAAVSQHPESFERAGLMRELAVAFPGYYALAADRGRLPSYIIYNEPDFQIAWLQAAGEAVSVIRAYEKEAGMRFDTILSLNFVNPFPYLLERSAPKYVSIGADPFRTVPPVDARTAKALEETDLVLWPRCLETVANRRIRDIYAAGLGGRRTIALSPCWDGFVRADPPNGRSAPQVEGQVSSALAADEKR</sequence>
<dbReference type="RefSeq" id="WP_163461229.1">
    <property type="nucleotide sequence ID" value="NZ_JAAAMG010000002.1"/>
</dbReference>
<evidence type="ECO:0000256" key="1">
    <source>
        <dbReference type="SAM" id="MobiDB-lite"/>
    </source>
</evidence>
<dbReference type="Proteomes" id="UP000469011">
    <property type="component" value="Unassembled WGS sequence"/>
</dbReference>
<dbReference type="EMBL" id="JAAAMG010000002">
    <property type="protein sequence ID" value="NDW03620.1"/>
    <property type="molecule type" value="Genomic_DNA"/>
</dbReference>
<proteinExistence type="predicted"/>
<evidence type="ECO:0008006" key="5">
    <source>
        <dbReference type="Google" id="ProtNLM"/>
    </source>
</evidence>
<comment type="caution">
    <text evidence="3">The sequence shown here is derived from an EMBL/GenBank/DDBJ whole genome shotgun (WGS) entry which is preliminary data.</text>
</comment>
<keyword evidence="2" id="KW-1133">Transmembrane helix</keyword>
<reference evidence="3 4" key="1">
    <citation type="submission" date="2020-01" db="EMBL/GenBank/DDBJ databases">
        <title>Jiella pacifica sp. nov.</title>
        <authorList>
            <person name="Xue Z."/>
            <person name="Zhu S."/>
            <person name="Chen J."/>
            <person name="Yang J."/>
        </authorList>
    </citation>
    <scope>NUCLEOTIDE SEQUENCE [LARGE SCALE GENOMIC DNA]</scope>
    <source>
        <strain evidence="3 4">40Bstr34</strain>
    </source>
</reference>